<dbReference type="GO" id="GO:0005634">
    <property type="term" value="C:nucleus"/>
    <property type="evidence" value="ECO:0007669"/>
    <property type="project" value="UniProtKB-ARBA"/>
</dbReference>
<dbReference type="InterPro" id="IPR046347">
    <property type="entry name" value="bZIP_sf"/>
</dbReference>
<feature type="region of interest" description="Disordered" evidence="1">
    <location>
        <begin position="1"/>
        <end position="32"/>
    </location>
</feature>
<feature type="compositionally biased region" description="Low complexity" evidence="1">
    <location>
        <begin position="1"/>
        <end position="11"/>
    </location>
</feature>
<dbReference type="EMBL" id="NWSH01002900">
    <property type="protein sequence ID" value="PCG67341.1"/>
    <property type="molecule type" value="Genomic_DNA"/>
</dbReference>
<dbReference type="Pfam" id="PF07716">
    <property type="entry name" value="bZIP_2"/>
    <property type="match status" value="1"/>
</dbReference>
<gene>
    <name evidence="3" type="ORF">B5V51_6530</name>
</gene>
<dbReference type="InterPro" id="IPR004827">
    <property type="entry name" value="bZIP"/>
</dbReference>
<dbReference type="CDD" id="cd14695">
    <property type="entry name" value="bZIP_HLF"/>
    <property type="match status" value="1"/>
</dbReference>
<feature type="domain" description="BZIP" evidence="2">
    <location>
        <begin position="186"/>
        <end position="233"/>
    </location>
</feature>
<proteinExistence type="predicted"/>
<organism evidence="3">
    <name type="scientific">Heliothis virescens</name>
    <name type="common">Tobacco budworm moth</name>
    <dbReference type="NCBI Taxonomy" id="7102"/>
    <lineage>
        <taxon>Eukaryota</taxon>
        <taxon>Metazoa</taxon>
        <taxon>Ecdysozoa</taxon>
        <taxon>Arthropoda</taxon>
        <taxon>Hexapoda</taxon>
        <taxon>Insecta</taxon>
        <taxon>Pterygota</taxon>
        <taxon>Neoptera</taxon>
        <taxon>Endopterygota</taxon>
        <taxon>Lepidoptera</taxon>
        <taxon>Glossata</taxon>
        <taxon>Ditrysia</taxon>
        <taxon>Noctuoidea</taxon>
        <taxon>Noctuidae</taxon>
        <taxon>Heliothinae</taxon>
        <taxon>Heliothis</taxon>
    </lineage>
</organism>
<feature type="region of interest" description="Disordered" evidence="1">
    <location>
        <begin position="166"/>
        <end position="206"/>
    </location>
</feature>
<dbReference type="PROSITE" id="PS50217">
    <property type="entry name" value="BZIP"/>
    <property type="match status" value="1"/>
</dbReference>
<evidence type="ECO:0000313" key="3">
    <source>
        <dbReference type="EMBL" id="PCG67341.1"/>
    </source>
</evidence>
<protein>
    <recommendedName>
        <fullName evidence="2">BZIP domain-containing protein</fullName>
    </recommendedName>
</protein>
<dbReference type="Gene3D" id="1.20.5.170">
    <property type="match status" value="1"/>
</dbReference>
<dbReference type="STRING" id="7102.A0A2A4J5U5"/>
<dbReference type="SUPFAM" id="SSF57959">
    <property type="entry name" value="Leucine zipper domain"/>
    <property type="match status" value="1"/>
</dbReference>
<sequence>MHAAQQNGATPTPAPAPPQHIRPRAPPSASFPFRLHTNAHATMALWTPYADEAALDLSKTAQQTVTYPREYYAPQLTVTPDYLPYNGYYAPVGQISPGGSSSGYDSVSFSPMTRHVTLSPPASPTEVSSKRSYHMIDADCLSDDPDFQEFERNALRVMAEKNGGALLGNNPRMRRAVRSTQSDAGDDAYRRQRERNNHAAKQSRDRRKLREIHLALKVTYLRKEVAALKAALSTRVCGRCQQPCLC</sequence>
<evidence type="ECO:0000256" key="1">
    <source>
        <dbReference type="SAM" id="MobiDB-lite"/>
    </source>
</evidence>
<feature type="compositionally biased region" description="Pro residues" evidence="1">
    <location>
        <begin position="12"/>
        <end position="26"/>
    </location>
</feature>
<evidence type="ECO:0000259" key="2">
    <source>
        <dbReference type="PROSITE" id="PS50217"/>
    </source>
</evidence>
<dbReference type="GO" id="GO:0003700">
    <property type="term" value="F:DNA-binding transcription factor activity"/>
    <property type="evidence" value="ECO:0007669"/>
    <property type="project" value="InterPro"/>
</dbReference>
<dbReference type="PROSITE" id="PS00036">
    <property type="entry name" value="BZIP_BASIC"/>
    <property type="match status" value="1"/>
</dbReference>
<name>A0A2A4J5U5_HELVI</name>
<comment type="caution">
    <text evidence="3">The sequence shown here is derived from an EMBL/GenBank/DDBJ whole genome shotgun (WGS) entry which is preliminary data.</text>
</comment>
<accession>A0A2A4J5U5</accession>
<dbReference type="AlphaFoldDB" id="A0A2A4J5U5"/>
<reference evidence="3" key="1">
    <citation type="submission" date="2017-09" db="EMBL/GenBank/DDBJ databases">
        <title>Contemporary evolution of a Lepidopteran species, Heliothis virescens, in response to modern agricultural practices.</title>
        <authorList>
            <person name="Fritz M.L."/>
            <person name="Deyonke A.M."/>
            <person name="Papanicolaou A."/>
            <person name="Micinski S."/>
            <person name="Westbrook J."/>
            <person name="Gould F."/>
        </authorList>
    </citation>
    <scope>NUCLEOTIDE SEQUENCE [LARGE SCALE GENOMIC DNA]</scope>
    <source>
        <strain evidence="3">HvINT-</strain>
        <tissue evidence="3">Whole body</tissue>
    </source>
</reference>
<feature type="compositionally biased region" description="Basic and acidic residues" evidence="1">
    <location>
        <begin position="187"/>
        <end position="197"/>
    </location>
</feature>